<dbReference type="Gene3D" id="2.60.40.10">
    <property type="entry name" value="Immunoglobulins"/>
    <property type="match status" value="1"/>
</dbReference>
<dbReference type="InterPro" id="IPR013783">
    <property type="entry name" value="Ig-like_fold"/>
</dbReference>
<dbReference type="EMBL" id="CP140152">
    <property type="protein sequence ID" value="WQH07342.1"/>
    <property type="molecule type" value="Genomic_DNA"/>
</dbReference>
<dbReference type="Pfam" id="PF21348">
    <property type="entry name" value="RGL11_C"/>
    <property type="match status" value="2"/>
</dbReference>
<dbReference type="GeneID" id="43165863"/>
<gene>
    <name evidence="4" type="ORF">SR858_13685</name>
</gene>
<dbReference type="PANTHER" id="PTHR43118">
    <property type="entry name" value="RHAMNOGALACTURONAN LYASE (EUROFUNG)"/>
    <property type="match status" value="1"/>
</dbReference>
<dbReference type="InterPro" id="IPR041624">
    <property type="entry name" value="RGI_lyase"/>
</dbReference>
<dbReference type="Proteomes" id="UP001326110">
    <property type="component" value="Chromosome"/>
</dbReference>
<evidence type="ECO:0000259" key="2">
    <source>
        <dbReference type="Pfam" id="PF18370"/>
    </source>
</evidence>
<dbReference type="InterPro" id="IPR034641">
    <property type="entry name" value="RGL11"/>
</dbReference>
<evidence type="ECO:0000256" key="1">
    <source>
        <dbReference type="SAM" id="SignalP"/>
    </source>
</evidence>
<dbReference type="Pfam" id="PF18370">
    <property type="entry name" value="RGI_lyase"/>
    <property type="match status" value="1"/>
</dbReference>
<dbReference type="InterPro" id="IPR028994">
    <property type="entry name" value="Integrin_alpha_N"/>
</dbReference>
<feature type="domain" description="Rhamnogalacturonan lyase family 11 C-terminal" evidence="3">
    <location>
        <begin position="286"/>
        <end position="661"/>
    </location>
</feature>
<dbReference type="RefSeq" id="WP_040378161.1">
    <property type="nucleotide sequence ID" value="NZ_CP140152.1"/>
</dbReference>
<feature type="domain" description="Rhamnogalacturonan I lyase beta-sheet" evidence="2">
    <location>
        <begin position="35"/>
        <end position="120"/>
    </location>
</feature>
<protein>
    <submittedName>
        <fullName evidence="4">Rhamnogalacturonan lyase</fullName>
    </submittedName>
</protein>
<feature type="domain" description="Rhamnogalacturonan lyase family 11 C-terminal" evidence="3">
    <location>
        <begin position="124"/>
        <end position="268"/>
    </location>
</feature>
<evidence type="ECO:0000259" key="3">
    <source>
        <dbReference type="Pfam" id="PF21348"/>
    </source>
</evidence>
<dbReference type="GO" id="GO:0016829">
    <property type="term" value="F:lyase activity"/>
    <property type="evidence" value="ECO:0007669"/>
    <property type="project" value="UniProtKB-KW"/>
</dbReference>
<accession>A0ABZ0Y7J3</accession>
<proteinExistence type="predicted"/>
<evidence type="ECO:0000313" key="5">
    <source>
        <dbReference type="Proteomes" id="UP001326110"/>
    </source>
</evidence>
<reference evidence="4 5" key="1">
    <citation type="submission" date="2023-11" db="EMBL/GenBank/DDBJ databases">
        <title>MicrobeMod: A computational toolkit for identifying prokaryotic methylation and restriction-modification with nanopore sequencing.</title>
        <authorList>
            <person name="Crits-Christoph A."/>
            <person name="Kang S.C."/>
            <person name="Lee H."/>
            <person name="Ostrov N."/>
        </authorList>
    </citation>
    <scope>NUCLEOTIDE SEQUENCE [LARGE SCALE GENOMIC DNA]</scope>
    <source>
        <strain evidence="4 5">ATCC 25935</strain>
    </source>
</reference>
<keyword evidence="5" id="KW-1185">Reference proteome</keyword>
<name>A0ABZ0Y7J3_9BURK</name>
<dbReference type="SUPFAM" id="SSF69318">
    <property type="entry name" value="Integrin alpha N-terminal domain"/>
    <property type="match status" value="1"/>
</dbReference>
<feature type="chain" id="PRO_5045348570" evidence="1">
    <location>
        <begin position="32"/>
        <end position="670"/>
    </location>
</feature>
<feature type="signal peptide" evidence="1">
    <location>
        <begin position="1"/>
        <end position="31"/>
    </location>
</feature>
<keyword evidence="1" id="KW-0732">Signal</keyword>
<dbReference type="CDD" id="cd10318">
    <property type="entry name" value="RGL11"/>
    <property type="match status" value="1"/>
</dbReference>
<organism evidence="4 5">
    <name type="scientific">Duganella zoogloeoides</name>
    <dbReference type="NCBI Taxonomy" id="75659"/>
    <lineage>
        <taxon>Bacteria</taxon>
        <taxon>Pseudomonadati</taxon>
        <taxon>Pseudomonadota</taxon>
        <taxon>Betaproteobacteria</taxon>
        <taxon>Burkholderiales</taxon>
        <taxon>Oxalobacteraceae</taxon>
        <taxon>Telluria group</taxon>
        <taxon>Duganella</taxon>
    </lineage>
</organism>
<evidence type="ECO:0000313" key="4">
    <source>
        <dbReference type="EMBL" id="WQH07342.1"/>
    </source>
</evidence>
<dbReference type="PANTHER" id="PTHR43118:SF1">
    <property type="entry name" value="RHAMNOGALACTURONAN LYASE (EUROFUNG)"/>
    <property type="match status" value="1"/>
</dbReference>
<dbReference type="InterPro" id="IPR049366">
    <property type="entry name" value="RGL11_C"/>
</dbReference>
<sequence length="670" mass="73227">MMTMNHAARRRVAWAALGAAALWTLAAGAHAAPRWMEALDRGAVAVPAREGGNLVTWRLLGNDAQATAFDVYRDGKKITARPLTGGTNYVDQAGTPQSIYAVHAVVRGKDVGASKPAIVWNEGYLSVPIEQPPAGVTPSGEAYHYTAHEASVADLDGDGRYEIILKWDPVNSADAKVTYASNARDNAFDGYTGPAYLDAYTLDGKRLWRINLGKNIRAGAHYTQFQVYDYDGDGVAELAVRTSDGTIDGTGKVLGDAHADWREKGGEVPSTDRTGGKVLADGTMVAPLQGRILKGPEFLTIFDGRTGRALASEPYWPARHPETDAPTAAQFKDTWGDGYGNRSDRFLAGTAYLDGQRPSIVMARGYYGRSTLAAWDWRDGKLTRRWTFDSAQPGNEKFGGQGNHQLSVADVDGDGRDEIIYGSMAIDDNGKGLWSSGLKHGDAMAVSDLDPARPGLEKFGAHEEIKHNGGIGSAMLDARTGAILWSTRADKDTGRAVTADIDPRFPGSEAWASNSDILYTAQGKPIEGVKHPRELSFVMWWDGDDLRELFDKNRITKWDWLTGKSHNLLEATGATQTGGTKNIPTLSADLFGDWREEVILHTPDEKFLRIYTTPYPTERRLVTLMHDPQYRVAVAWQNTAYNQPPYPSYFIGHEMQTPPAPDIVVRKAAQ</sequence>
<keyword evidence="4" id="KW-0456">Lyase</keyword>